<dbReference type="EMBL" id="FOKG01000015">
    <property type="protein sequence ID" value="SFB51565.1"/>
    <property type="molecule type" value="Genomic_DNA"/>
</dbReference>
<feature type="domain" description="DUF397" evidence="1">
    <location>
        <begin position="7"/>
        <end position="58"/>
    </location>
</feature>
<accession>A0A1I1BMH3</accession>
<dbReference type="STRING" id="490629.SAMN05216266_115117"/>
<dbReference type="RefSeq" id="WP_091675444.1">
    <property type="nucleotide sequence ID" value="NZ_FOKG01000015.1"/>
</dbReference>
<reference evidence="3" key="1">
    <citation type="submission" date="2016-10" db="EMBL/GenBank/DDBJ databases">
        <authorList>
            <person name="Varghese N."/>
            <person name="Submissions S."/>
        </authorList>
    </citation>
    <scope>NUCLEOTIDE SEQUENCE [LARGE SCALE GENOMIC DNA]</scope>
    <source>
        <strain evidence="3">CGMCC 4.3568</strain>
    </source>
</reference>
<keyword evidence="3" id="KW-1185">Reference proteome</keyword>
<evidence type="ECO:0000313" key="2">
    <source>
        <dbReference type="EMBL" id="SFB51565.1"/>
    </source>
</evidence>
<evidence type="ECO:0000259" key="1">
    <source>
        <dbReference type="Pfam" id="PF04149"/>
    </source>
</evidence>
<evidence type="ECO:0000313" key="3">
    <source>
        <dbReference type="Proteomes" id="UP000243799"/>
    </source>
</evidence>
<dbReference type="Proteomes" id="UP000243799">
    <property type="component" value="Unassembled WGS sequence"/>
</dbReference>
<dbReference type="OrthoDB" id="3635675at2"/>
<name>A0A1I1BMH3_9PSEU</name>
<proteinExistence type="predicted"/>
<gene>
    <name evidence="2" type="ORF">SAMN05216266_115117</name>
</gene>
<sequence length="59" mass="6464">MNLDQPNWHKSSYSGGENTNCVEVAIAQEVASVRDSKDPGPALVLPPATWHAFLTDLRE</sequence>
<protein>
    <recommendedName>
        <fullName evidence="1">DUF397 domain-containing protein</fullName>
    </recommendedName>
</protein>
<dbReference type="Pfam" id="PF04149">
    <property type="entry name" value="DUF397"/>
    <property type="match status" value="1"/>
</dbReference>
<organism evidence="2 3">
    <name type="scientific">Amycolatopsis marina</name>
    <dbReference type="NCBI Taxonomy" id="490629"/>
    <lineage>
        <taxon>Bacteria</taxon>
        <taxon>Bacillati</taxon>
        <taxon>Actinomycetota</taxon>
        <taxon>Actinomycetes</taxon>
        <taxon>Pseudonocardiales</taxon>
        <taxon>Pseudonocardiaceae</taxon>
        <taxon>Amycolatopsis</taxon>
    </lineage>
</organism>
<dbReference type="AlphaFoldDB" id="A0A1I1BMH3"/>
<dbReference type="InterPro" id="IPR007278">
    <property type="entry name" value="DUF397"/>
</dbReference>